<dbReference type="AlphaFoldDB" id="A0AAD8CJP3"/>
<keyword evidence="1" id="KW-0175">Coiled coil</keyword>
<gene>
    <name evidence="4" type="primary">TRAF3IP3</name>
    <name evidence="4" type="ORF">AOXY_G31484</name>
</gene>
<feature type="region of interest" description="Disordered" evidence="2">
    <location>
        <begin position="73"/>
        <end position="106"/>
    </location>
</feature>
<evidence type="ECO:0000313" key="4">
    <source>
        <dbReference type="EMBL" id="KAK1152245.1"/>
    </source>
</evidence>
<organism evidence="4 5">
    <name type="scientific">Acipenser oxyrinchus oxyrinchus</name>
    <dbReference type="NCBI Taxonomy" id="40147"/>
    <lineage>
        <taxon>Eukaryota</taxon>
        <taxon>Metazoa</taxon>
        <taxon>Chordata</taxon>
        <taxon>Craniata</taxon>
        <taxon>Vertebrata</taxon>
        <taxon>Euteleostomi</taxon>
        <taxon>Actinopterygii</taxon>
        <taxon>Chondrostei</taxon>
        <taxon>Acipenseriformes</taxon>
        <taxon>Acipenseridae</taxon>
        <taxon>Acipenser</taxon>
    </lineage>
</organism>
<reference evidence="4" key="1">
    <citation type="submission" date="2022-02" db="EMBL/GenBank/DDBJ databases">
        <title>Atlantic sturgeon de novo genome assembly.</title>
        <authorList>
            <person name="Stock M."/>
            <person name="Klopp C."/>
            <person name="Guiguen Y."/>
            <person name="Cabau C."/>
            <person name="Parinello H."/>
            <person name="Santidrian Yebra-Pimentel E."/>
            <person name="Kuhl H."/>
            <person name="Dirks R.P."/>
            <person name="Guessner J."/>
            <person name="Wuertz S."/>
            <person name="Du K."/>
            <person name="Schartl M."/>
        </authorList>
    </citation>
    <scope>NUCLEOTIDE SEQUENCE</scope>
    <source>
        <strain evidence="4">STURGEONOMICS-FGT-2020</strain>
        <tissue evidence="4">Whole blood</tissue>
    </source>
</reference>
<keyword evidence="3" id="KW-1133">Transmembrane helix</keyword>
<comment type="caution">
    <text evidence="4">The sequence shown here is derived from an EMBL/GenBank/DDBJ whole genome shotgun (WGS) entry which is preliminary data.</text>
</comment>
<feature type="coiled-coil region" evidence="1">
    <location>
        <begin position="465"/>
        <end position="513"/>
    </location>
</feature>
<dbReference type="EMBL" id="JAGXEW010000047">
    <property type="protein sequence ID" value="KAK1152245.1"/>
    <property type="molecule type" value="Genomic_DNA"/>
</dbReference>
<evidence type="ECO:0000256" key="2">
    <source>
        <dbReference type="SAM" id="MobiDB-lite"/>
    </source>
</evidence>
<accession>A0AAD8CJP3</accession>
<protein>
    <submittedName>
        <fullName evidence="4">TRAF3-interacting JNK-activating modulator-like</fullName>
    </submittedName>
</protein>
<dbReference type="PANTHER" id="PTHR15715">
    <property type="entry name" value="CENTROSOMAL PROTEIN OF 170 KDA"/>
    <property type="match status" value="1"/>
</dbReference>
<proteinExistence type="predicted"/>
<keyword evidence="3" id="KW-0812">Transmembrane</keyword>
<evidence type="ECO:0000256" key="1">
    <source>
        <dbReference type="SAM" id="Coils"/>
    </source>
</evidence>
<keyword evidence="5" id="KW-1185">Reference proteome</keyword>
<keyword evidence="3" id="KW-0472">Membrane</keyword>
<dbReference type="PANTHER" id="PTHR15715:SF21">
    <property type="entry name" value="TRAF3-INTERACTING JNK-ACTIVATING MODULATOR"/>
    <property type="match status" value="1"/>
</dbReference>
<evidence type="ECO:0000256" key="3">
    <source>
        <dbReference type="SAM" id="Phobius"/>
    </source>
</evidence>
<evidence type="ECO:0000313" key="5">
    <source>
        <dbReference type="Proteomes" id="UP001230051"/>
    </source>
</evidence>
<dbReference type="Proteomes" id="UP001230051">
    <property type="component" value="Unassembled WGS sequence"/>
</dbReference>
<name>A0AAD8CJP3_ACIOX</name>
<feature type="coiled-coil region" evidence="1">
    <location>
        <begin position="292"/>
        <end position="417"/>
    </location>
</feature>
<dbReference type="InterPro" id="IPR051176">
    <property type="entry name" value="Cent_Immune-Sig_Mod"/>
</dbReference>
<feature type="transmembrane region" description="Helical" evidence="3">
    <location>
        <begin position="515"/>
        <end position="533"/>
    </location>
</feature>
<sequence length="556" mass="63981">MMLDEMKILPQRPPKRGWQKVDSYEEKTNLRVWKRECLRGRFNRTTCRSAGRVREGNVNSEQQCKRQLEFLKRRQLPVTTPPSSEAEEPKNCEPKPTLRSAKVQRPDAALNRRSVVMSHDLGITWPEFPSAAVDKAPWLSKGTLYKSTQPPGLLGNQLPGGPVRSPGRLQHETFKQDGTMRRERGKKPDRGLRLVTLPLQSVRSAVLPSNKLCLLFLQEALQREQALKHKLSILQQLMSSLLCSSDKLWMARYNEDLMKCKIGSLESQLQVCMQGGTKKGIIEMGEQKLRFEEKAKESLKRVLLEKSAAEEKVQSLQRAQLALQQENSQLKDSYEKVKESWAELKSKHTQSVDQLHVLQSKLERAESREVALQARMEGLQQDRDELASRIDVLEEDQHLKREQLGTLTEKLESLEDQKATQDVTRTSVWNINSQPFHAGDRFSTDQAGQGDTKLRHQLLEMESKLGAKETECSELRGELGNLEDEYQSCQSKLRQCREELNRYQGRRSQTRRSKWICLSLLLVAVAIAASAFYPDLYEHVNLLFRLLERRLNQYLN</sequence>